<feature type="domain" description="Nrap protein" evidence="16">
    <location>
        <begin position="905"/>
        <end position="1074"/>
    </location>
</feature>
<comment type="function">
    <text evidence="8">Part of the small subunit (SSU) processome, first precursor of the small eukaryotic ribosomal subunit. During the assembly of the SSU processome in the nucleolus, many ribosome biogenesis factors, an RNA chaperone and ribosomal proteins associate with the nascent pre-rRNA and work in concert to generate RNA folding, modifications, rearrangements and cleavage as well as targeted degradation of pre-ribosomal RNA by the RNA exosome.</text>
</comment>
<keyword evidence="6 10" id="KW-0694">RNA-binding</keyword>
<evidence type="ECO:0000256" key="10">
    <source>
        <dbReference type="RuleBase" id="RU364032"/>
    </source>
</evidence>
<dbReference type="Pfam" id="PF17403">
    <property type="entry name" value="Nrap_D2"/>
    <property type="match status" value="1"/>
</dbReference>
<dbReference type="InterPro" id="IPR035368">
    <property type="entry name" value="Nrap_D3"/>
</dbReference>
<feature type="domain" description="Nrap protein" evidence="12">
    <location>
        <begin position="202"/>
        <end position="323"/>
    </location>
</feature>
<dbReference type="Pfam" id="PF17405">
    <property type="entry name" value="Nrap_D4"/>
    <property type="match status" value="1"/>
</dbReference>
<dbReference type="EMBL" id="CAXLJM020000151">
    <property type="protein sequence ID" value="CAL8143169.1"/>
    <property type="molecule type" value="Genomic_DNA"/>
</dbReference>
<dbReference type="Proteomes" id="UP001642540">
    <property type="component" value="Unassembled WGS sequence"/>
</dbReference>
<evidence type="ECO:0000256" key="9">
    <source>
        <dbReference type="ARBA" id="ARBA00035020"/>
    </source>
</evidence>
<comment type="subcellular location">
    <subcellularLocation>
        <location evidence="1">Chromosome</location>
    </subcellularLocation>
    <subcellularLocation>
        <location evidence="2 10">Nucleus</location>
        <location evidence="2 10">Nucleolus</location>
    </subcellularLocation>
</comment>
<dbReference type="Gene3D" id="1.10.1410.10">
    <property type="match status" value="1"/>
</dbReference>
<evidence type="ECO:0000259" key="15">
    <source>
        <dbReference type="Pfam" id="PF17405"/>
    </source>
</evidence>
<keyword evidence="5" id="KW-0158">Chromosome</keyword>
<comment type="similarity">
    <text evidence="3 10">Belongs to the NRAP family.</text>
</comment>
<evidence type="ECO:0000256" key="4">
    <source>
        <dbReference type="ARBA" id="ARBA00016437"/>
    </source>
</evidence>
<dbReference type="Pfam" id="PF17406">
    <property type="entry name" value="Nrap_D5"/>
    <property type="match status" value="1"/>
</dbReference>
<feature type="region of interest" description="Disordered" evidence="11">
    <location>
        <begin position="1"/>
        <end position="82"/>
    </location>
</feature>
<keyword evidence="7 10" id="KW-0539">Nucleus</keyword>
<feature type="domain" description="Nrap protein" evidence="17">
    <location>
        <begin position="1076"/>
        <end position="1205"/>
    </location>
</feature>
<protein>
    <recommendedName>
        <fullName evidence="4 10">Nucleolar protein 6</fullName>
    </recommendedName>
</protein>
<evidence type="ECO:0000259" key="14">
    <source>
        <dbReference type="Pfam" id="PF17404"/>
    </source>
</evidence>
<evidence type="ECO:0000313" key="18">
    <source>
        <dbReference type="EMBL" id="CAL8143169.1"/>
    </source>
</evidence>
<dbReference type="InterPro" id="IPR035370">
    <property type="entry name" value="Nrap_D5"/>
</dbReference>
<evidence type="ECO:0000313" key="19">
    <source>
        <dbReference type="Proteomes" id="UP001642540"/>
    </source>
</evidence>
<evidence type="ECO:0000256" key="2">
    <source>
        <dbReference type="ARBA" id="ARBA00004604"/>
    </source>
</evidence>
<organism evidence="18 19">
    <name type="scientific">Orchesella dallaii</name>
    <dbReference type="NCBI Taxonomy" id="48710"/>
    <lineage>
        <taxon>Eukaryota</taxon>
        <taxon>Metazoa</taxon>
        <taxon>Ecdysozoa</taxon>
        <taxon>Arthropoda</taxon>
        <taxon>Hexapoda</taxon>
        <taxon>Collembola</taxon>
        <taxon>Entomobryomorpha</taxon>
        <taxon>Entomobryoidea</taxon>
        <taxon>Orchesellidae</taxon>
        <taxon>Orchesellinae</taxon>
        <taxon>Orchesella</taxon>
    </lineage>
</organism>
<dbReference type="PANTHER" id="PTHR17972:SF0">
    <property type="entry name" value="NUCLEOLAR PROTEIN 6"/>
    <property type="match status" value="1"/>
</dbReference>
<dbReference type="InterPro" id="IPR035367">
    <property type="entry name" value="Nrap_D2"/>
</dbReference>
<feature type="domain" description="Nrap protein" evidence="15">
    <location>
        <begin position="705"/>
        <end position="902"/>
    </location>
</feature>
<feature type="domain" description="Nrap protein" evidence="13">
    <location>
        <begin position="341"/>
        <end position="473"/>
    </location>
</feature>
<evidence type="ECO:0000256" key="6">
    <source>
        <dbReference type="ARBA" id="ARBA00022884"/>
    </source>
</evidence>
<dbReference type="InterPro" id="IPR005554">
    <property type="entry name" value="NOL6/Upt22"/>
</dbReference>
<evidence type="ECO:0000256" key="8">
    <source>
        <dbReference type="ARBA" id="ARBA00035000"/>
    </source>
</evidence>
<evidence type="ECO:0000259" key="17">
    <source>
        <dbReference type="Pfam" id="PF17407"/>
    </source>
</evidence>
<evidence type="ECO:0000256" key="11">
    <source>
        <dbReference type="SAM" id="MobiDB-lite"/>
    </source>
</evidence>
<evidence type="ECO:0000259" key="12">
    <source>
        <dbReference type="Pfam" id="PF03813"/>
    </source>
</evidence>
<evidence type="ECO:0000256" key="3">
    <source>
        <dbReference type="ARBA" id="ARBA00006674"/>
    </source>
</evidence>
<comment type="caution">
    <text evidence="18">The sequence shown here is derived from an EMBL/GenBank/DDBJ whole genome shotgun (WGS) entry which is preliminary data.</text>
</comment>
<dbReference type="InterPro" id="IPR035371">
    <property type="entry name" value="Nrap_D6"/>
</dbReference>
<feature type="compositionally biased region" description="Basic residues" evidence="11">
    <location>
        <begin position="52"/>
        <end position="69"/>
    </location>
</feature>
<evidence type="ECO:0000256" key="7">
    <source>
        <dbReference type="ARBA" id="ARBA00023242"/>
    </source>
</evidence>
<reference evidence="18 19" key="1">
    <citation type="submission" date="2024-08" db="EMBL/GenBank/DDBJ databases">
        <authorList>
            <person name="Cucini C."/>
            <person name="Frati F."/>
        </authorList>
    </citation>
    <scope>NUCLEOTIDE SEQUENCE [LARGE SCALE GENOMIC DNA]</scope>
</reference>
<evidence type="ECO:0000256" key="1">
    <source>
        <dbReference type="ARBA" id="ARBA00004286"/>
    </source>
</evidence>
<dbReference type="Pfam" id="PF17407">
    <property type="entry name" value="Nrap_D6"/>
    <property type="match status" value="1"/>
</dbReference>
<comment type="subunit">
    <text evidence="9">Part of the small subunit (SSU) processome, composed of more than 70 proteins and the RNA chaperone small nucleolar RNA (snoRNA) U3.</text>
</comment>
<evidence type="ECO:0000256" key="5">
    <source>
        <dbReference type="ARBA" id="ARBA00022454"/>
    </source>
</evidence>
<dbReference type="InterPro" id="IPR035082">
    <property type="entry name" value="Nrap_D1"/>
</dbReference>
<dbReference type="Pfam" id="PF03813">
    <property type="entry name" value="Nrap"/>
    <property type="match status" value="1"/>
</dbReference>
<dbReference type="InterPro" id="IPR035369">
    <property type="entry name" value="Nrap_D4"/>
</dbReference>
<evidence type="ECO:0000259" key="13">
    <source>
        <dbReference type="Pfam" id="PF17403"/>
    </source>
</evidence>
<sequence length="1216" mass="139495">MPAQLFVDSEGEEDDLQNGNGNSSEDGDGEDGDVKVDDDDANGAINGSEAVKKRKLNKGKNSKKGKKLGPKQTKGSKDPEQLSAHEIKELTAKEYAQYSNLYNVQIEEVLGETKISTKRKNELMDWFESFKKFAMKHSKSKAFLIQDYEKMLDKIKFPLPTRILRKDFQGLLNQSLKWHPPSTVEILGSWSVGTALNKVSSVDIFLEMPFEYLLKSDYKNHRYHIKRAIYLGFLAKKLKKRGDQVTFSLVNGEVLKPVLKVTLNKTQILIHAVPPKNFFKMQKLSCDKNNLRYEHFFEKERPEDEPETSTQNYNATILQDSLAWKVHEEESTFLEGKPHCQNAIKLLKIWLTQRGLAQGYGAFSGCILTQFFRYLLKIGQIPVNVAAFQLVRVFFINLIQMDLVENGISFADDVDMKLAHNQFDTVFLDSTGLLNFTSNLSKFTYKRLQFEAQRALRIIDGGNVSGFMALFITPVKFAMNFDHVIRFPNMDKLTSCIQRKLENEPSILNHSGFIYPVVVTNIGSLIETCFGKRITLMDSELPTYDDWELEDDVPSPIHSIIRFGLNINRELSQRLIEKCESESEYDIEQFKEFWGKKSELRRFKDGTLLESVVIDNLIGLSRSRICYQMFSFILKRHLNYQLAKDDYLDGQIESLIENKYMMIKPSTKQEPRTKKTFAHGKLIRKRKISDAKDELVPVSVDDITRRVSNSFDELSKILRMLEELPLAISTVQGTSSVLRFSHVQPTPPQLLFAAKLTTNEDSKCRTLLLSEAGKDEEADNLPVKVPKFVEPVGVIIHLETSGQWPDDMKAIDRLKCAFLIKIGELLTSKFGLTVQPYARYLDVLKDGFVFRIRITYFRELTLLRELRGPDGVLRVRDTAESVRLEKEALILPQLTSTLHSFHLQYEAFGKTCRLAKRWVASQLLLSSPMEYTRTLEEPDFRLSEEALELIVANLFINYAPHLSFPNEAQVGFQRFLYLVANTDFHAIPIIVNFNDKLSSKEVSAVELEFVKKRSTLPPLFIATPFDKKGSVWTRSLSNVILSRLQLLAKQALAVVENCFSSLSFESEIMKIFRPSLNHFDIIIHLKRHINSRSFQRIESISEPVRYQEYQKKMDEMIPVVEFDPVQVYLQDLRNAYGHMAAFLHDTYGGQYITVVWKPQIFKATNFTATAVKGRQLSKDAEKIVTNVNGAIESFQEMGSGIVHEIEARSDRWQFED</sequence>
<feature type="compositionally biased region" description="Acidic residues" evidence="11">
    <location>
        <begin position="25"/>
        <end position="41"/>
    </location>
</feature>
<proteinExistence type="inferred from homology"/>
<dbReference type="PANTHER" id="PTHR17972">
    <property type="entry name" value="NUCLEOLAR RNA-ASSOCIATED PROTEIN"/>
    <property type="match status" value="1"/>
</dbReference>
<keyword evidence="19" id="KW-1185">Reference proteome</keyword>
<feature type="domain" description="Nrap protein" evidence="14">
    <location>
        <begin position="478"/>
        <end position="639"/>
    </location>
</feature>
<name>A0ABP1S3S9_9HEXA</name>
<accession>A0ABP1S3S9</accession>
<dbReference type="Gene3D" id="3.30.70.3030">
    <property type="match status" value="1"/>
</dbReference>
<gene>
    <name evidence="18" type="ORF">ODALV1_LOCUS29317</name>
</gene>
<evidence type="ECO:0000259" key="16">
    <source>
        <dbReference type="Pfam" id="PF17406"/>
    </source>
</evidence>
<dbReference type="Pfam" id="PF17404">
    <property type="entry name" value="Nrap_D3"/>
    <property type="match status" value="1"/>
</dbReference>